<comment type="similarity">
    <text evidence="2">Belongs to the MYBBP1A family.</text>
</comment>
<protein>
    <submittedName>
        <fullName evidence="5">Uncharacterized protein</fullName>
    </submittedName>
</protein>
<dbReference type="InParanoid" id="A0A7M7MCU7"/>
<reference evidence="5" key="1">
    <citation type="submission" date="2021-01" db="UniProtKB">
        <authorList>
            <consortium name="EnsemblMetazoa"/>
        </authorList>
    </citation>
    <scope>IDENTIFICATION</scope>
</reference>
<dbReference type="InterPro" id="IPR007015">
    <property type="entry name" value="DNA_pol_V/MYBBP1A"/>
</dbReference>
<feature type="compositionally biased region" description="Acidic residues" evidence="4">
    <location>
        <begin position="1111"/>
        <end position="1141"/>
    </location>
</feature>
<dbReference type="AlphaFoldDB" id="A0A7M7MCU7"/>
<evidence type="ECO:0000256" key="2">
    <source>
        <dbReference type="ARBA" id="ARBA00006809"/>
    </source>
</evidence>
<dbReference type="RefSeq" id="XP_022666947.1">
    <property type="nucleotide sequence ID" value="XM_022811212.1"/>
</dbReference>
<dbReference type="GO" id="GO:0043565">
    <property type="term" value="F:sequence-specific DNA binding"/>
    <property type="evidence" value="ECO:0007669"/>
    <property type="project" value="TreeGrafter"/>
</dbReference>
<dbReference type="OrthoDB" id="342531at2759"/>
<dbReference type="Proteomes" id="UP000594260">
    <property type="component" value="Unplaced"/>
</dbReference>
<keyword evidence="3" id="KW-0539">Nucleus</keyword>
<dbReference type="EnsemblMetazoa" id="XM_022811212">
    <property type="protein sequence ID" value="XP_022666947"/>
    <property type="gene ID" value="LOC111252782"/>
</dbReference>
<feature type="region of interest" description="Disordered" evidence="4">
    <location>
        <begin position="662"/>
        <end position="703"/>
    </location>
</feature>
<evidence type="ECO:0000256" key="4">
    <source>
        <dbReference type="SAM" id="MobiDB-lite"/>
    </source>
</evidence>
<name>A0A7M7MCU7_VARDE</name>
<dbReference type="KEGG" id="vde:111252782"/>
<evidence type="ECO:0000256" key="3">
    <source>
        <dbReference type="ARBA" id="ARBA00023242"/>
    </source>
</evidence>
<dbReference type="SUPFAM" id="SSF48371">
    <property type="entry name" value="ARM repeat"/>
    <property type="match status" value="1"/>
</dbReference>
<dbReference type="GeneID" id="111252782"/>
<dbReference type="GO" id="GO:0003723">
    <property type="term" value="F:RNA binding"/>
    <property type="evidence" value="ECO:0007669"/>
    <property type="project" value="TreeGrafter"/>
</dbReference>
<accession>A0A7M7MCU7</accession>
<comment type="subcellular location">
    <subcellularLocation>
        <location evidence="1">Nucleus</location>
    </subcellularLocation>
</comment>
<evidence type="ECO:0000256" key="1">
    <source>
        <dbReference type="ARBA" id="ARBA00004123"/>
    </source>
</evidence>
<sequence length="1141" mass="129140">MGKKQHQKDKMYLTTTEWSTLYGGKKADVPGGRQTNPVSFLDQFSLLAEFDSRVRLEAVACIVELVFEHSSGGDGTREDRHVEAEKLKVNVGDRRQYTLKRLLRGLASSNKCARIGYSAALTELLRRVHYTPEEIIESMNKWLCLQTKEDKAQIFIGRLLAWGALIRARRVAPLLAECTDDMLSMGEKEFLESIVCHLFAELVLSIDKDKFEQVAWPVIQRRLTGNSEDLKPLDVYLMILVRQHCPALAGEVTSKKLLQQDTMCSVLQKSTSQLPQIHPVVPIMVEEASNNDQLDEFWSTVVGQLSTAPTAEKHFLLLHMLKSAFVQFDSLDFLMKETYVDQLVYPLVKTGSPLYAQARSFVTTLEGLADKKAKDILRFVLSHSKGYRFDHMTKSSLVAKTLQKAQPDVVRWYSKKLQKRLAGLQGINGEHQPDEGHLKFDIIIMEQLANLTHMANMLNQPDFKRHICEYISVTYFSGDARISKKPNIQALLKALAPSGKTNSLAEAADNIAAVLHIYLNMDNRHASFRHEKKLRSANKLMLKLNKCNKEADTCVAFRILVGYLSLSYALDIQQDVTVLDDLMSSAKAFLNGPQEADEVEWIDLVMEALVAALSVENNHFRSMIMAALALLHKDITTDSLAILLGVFKGNEELEDLTKLEELTSGEEDLDDYDDDDDSEEKEDYEAETNRNAAEEKENESGSEIDFGDVILRNQLSTVLGVAGSDDSESEVEATDEEMMKLDKAISAAFGARFRSLSSANKKESKKKELQALHFEMKCLHILDSYVKSNNVSLSHIILICRTLLVFATSKRAKNVHRPIVSHIAETLRDVSSLKMGTLCTDEASVDEIKEFGTLIAEKIRTVYEPELRVALNSLLPFVVKCVKIRNDDEEWYFGIYRDLIQTYIEQQMTPVAPPVFVRFVEVFNEHCLVMVDVIETVLVDCCVQKRDKRVQLMGLLVAALKLCNPANIEKKRLKKSMKKLAAAISGLLERREELAFTTNLYVEFLDLMRLISKKCQEAELEDPMPSHSSLLRAMFKDLSNKNMPSKVKRRLNGVYRQFFPGEHFQLNKKQGKKTKKEADKAGNDNDQCISATKKRKINGHSYTNNGRDDVNGEEPGEEEEGGLDMEQEEEEEVEQTEEMEE</sequence>
<dbReference type="PANTHER" id="PTHR13213:SF2">
    <property type="entry name" value="MYB-BINDING PROTEIN 1A"/>
    <property type="match status" value="1"/>
</dbReference>
<evidence type="ECO:0000313" key="6">
    <source>
        <dbReference type="Proteomes" id="UP000594260"/>
    </source>
</evidence>
<feature type="compositionally biased region" description="Acidic residues" evidence="4">
    <location>
        <begin position="663"/>
        <end position="686"/>
    </location>
</feature>
<dbReference type="Pfam" id="PF04931">
    <property type="entry name" value="DNA_pol_phi"/>
    <property type="match status" value="1"/>
</dbReference>
<dbReference type="PANTHER" id="PTHR13213">
    <property type="entry name" value="MYB-BINDING PROTEIN 1A FAMILY MEMBER"/>
    <property type="match status" value="1"/>
</dbReference>
<dbReference type="GO" id="GO:0003714">
    <property type="term" value="F:transcription corepressor activity"/>
    <property type="evidence" value="ECO:0007669"/>
    <property type="project" value="TreeGrafter"/>
</dbReference>
<feature type="region of interest" description="Disordered" evidence="4">
    <location>
        <begin position="1066"/>
        <end position="1141"/>
    </location>
</feature>
<proteinExistence type="inferred from homology"/>
<keyword evidence="6" id="KW-1185">Reference proteome</keyword>
<evidence type="ECO:0000313" key="5">
    <source>
        <dbReference type="EnsemblMetazoa" id="XP_022666947"/>
    </source>
</evidence>
<dbReference type="InterPro" id="IPR016024">
    <property type="entry name" value="ARM-type_fold"/>
</dbReference>
<organism evidence="5 6">
    <name type="scientific">Varroa destructor</name>
    <name type="common">Honeybee mite</name>
    <dbReference type="NCBI Taxonomy" id="109461"/>
    <lineage>
        <taxon>Eukaryota</taxon>
        <taxon>Metazoa</taxon>
        <taxon>Ecdysozoa</taxon>
        <taxon>Arthropoda</taxon>
        <taxon>Chelicerata</taxon>
        <taxon>Arachnida</taxon>
        <taxon>Acari</taxon>
        <taxon>Parasitiformes</taxon>
        <taxon>Mesostigmata</taxon>
        <taxon>Gamasina</taxon>
        <taxon>Dermanyssoidea</taxon>
        <taxon>Varroidae</taxon>
        <taxon>Varroa</taxon>
    </lineage>
</organism>
<dbReference type="GO" id="GO:0005730">
    <property type="term" value="C:nucleolus"/>
    <property type="evidence" value="ECO:0007669"/>
    <property type="project" value="InterPro"/>
</dbReference>